<evidence type="ECO:0000313" key="1">
    <source>
        <dbReference type="EMBL" id="SDA67669.1"/>
    </source>
</evidence>
<sequence>MKIEEVKHPELKRLITMIYLHEENNNQEMIEKTKAEIKEYLKDNTFIISTENDEAVTIPYGNDGNYVIPIFTDLGEYNRGMEYYELNEMDENKDYAIEKIKKVDDPDFLGYLINIASVSYITLL</sequence>
<protein>
    <recommendedName>
        <fullName evidence="3">SseB protein N-terminal domain-containing protein</fullName>
    </recommendedName>
</protein>
<evidence type="ECO:0000313" key="2">
    <source>
        <dbReference type="Proteomes" id="UP000323439"/>
    </source>
</evidence>
<gene>
    <name evidence="1" type="ORF">SAMN02910315_02109</name>
</gene>
<name>A0A1G5XB57_9EURY</name>
<organism evidence="1 2">
    <name type="scientific">Methanobrevibacter millerae</name>
    <dbReference type="NCBI Taxonomy" id="230361"/>
    <lineage>
        <taxon>Archaea</taxon>
        <taxon>Methanobacteriati</taxon>
        <taxon>Methanobacteriota</taxon>
        <taxon>Methanomada group</taxon>
        <taxon>Methanobacteria</taxon>
        <taxon>Methanobacteriales</taxon>
        <taxon>Methanobacteriaceae</taxon>
        <taxon>Methanobrevibacter</taxon>
    </lineage>
</organism>
<accession>A0A1G5XB57</accession>
<reference evidence="1 2" key="1">
    <citation type="submission" date="2016-10" db="EMBL/GenBank/DDBJ databases">
        <authorList>
            <person name="Varghese N."/>
            <person name="Submissions S."/>
        </authorList>
    </citation>
    <scope>NUCLEOTIDE SEQUENCE [LARGE SCALE GENOMIC DNA]</scope>
    <source>
        <strain evidence="1 2">DSM 16643</strain>
    </source>
</reference>
<dbReference type="RefSeq" id="WP_149732597.1">
    <property type="nucleotide sequence ID" value="NZ_FMXB01000020.1"/>
</dbReference>
<dbReference type="AlphaFoldDB" id="A0A1G5XB57"/>
<dbReference type="Proteomes" id="UP000323439">
    <property type="component" value="Unassembled WGS sequence"/>
</dbReference>
<keyword evidence="2" id="KW-1185">Reference proteome</keyword>
<dbReference type="STRING" id="230361.sm9_1316"/>
<dbReference type="OrthoDB" id="77041at2157"/>
<dbReference type="EMBL" id="FMXB01000020">
    <property type="protein sequence ID" value="SDA67669.1"/>
    <property type="molecule type" value="Genomic_DNA"/>
</dbReference>
<proteinExistence type="predicted"/>
<evidence type="ECO:0008006" key="3">
    <source>
        <dbReference type="Google" id="ProtNLM"/>
    </source>
</evidence>